<gene>
    <name evidence="1" type="ORF">ACFSJT_06425</name>
</gene>
<evidence type="ECO:0000313" key="1">
    <source>
        <dbReference type="EMBL" id="MFD2186421.1"/>
    </source>
</evidence>
<reference evidence="2" key="1">
    <citation type="journal article" date="2019" name="Int. J. Syst. Evol. Microbiol.">
        <title>The Global Catalogue of Microorganisms (GCM) 10K type strain sequencing project: providing services to taxonomists for standard genome sequencing and annotation.</title>
        <authorList>
            <consortium name="The Broad Institute Genomics Platform"/>
            <consortium name="The Broad Institute Genome Sequencing Center for Infectious Disease"/>
            <person name="Wu L."/>
            <person name="Ma J."/>
        </authorList>
    </citation>
    <scope>NUCLEOTIDE SEQUENCE [LARGE SCALE GENOMIC DNA]</scope>
    <source>
        <strain evidence="2">DT92</strain>
    </source>
</reference>
<accession>A0ABW5AUM0</accession>
<keyword evidence="2" id="KW-1185">Reference proteome</keyword>
<evidence type="ECO:0000313" key="2">
    <source>
        <dbReference type="Proteomes" id="UP001597344"/>
    </source>
</evidence>
<proteinExistence type="predicted"/>
<organism evidence="1 2">
    <name type="scientific">Aquimarina celericrescens</name>
    <dbReference type="NCBI Taxonomy" id="1964542"/>
    <lineage>
        <taxon>Bacteria</taxon>
        <taxon>Pseudomonadati</taxon>
        <taxon>Bacteroidota</taxon>
        <taxon>Flavobacteriia</taxon>
        <taxon>Flavobacteriales</taxon>
        <taxon>Flavobacteriaceae</taxon>
        <taxon>Aquimarina</taxon>
    </lineage>
</organism>
<dbReference type="RefSeq" id="WP_378319394.1">
    <property type="nucleotide sequence ID" value="NZ_JBHUHY010000003.1"/>
</dbReference>
<protein>
    <submittedName>
        <fullName evidence="1">Uncharacterized protein</fullName>
    </submittedName>
</protein>
<sequence>MTHSGYDNKSKFVVDTILAMHFKLDQFMYDLVHCSHYEIIIYLWIQNLYHKGKSCEEAVQLIYRARNLFLLGKKPKSCASFYPKAS</sequence>
<dbReference type="EMBL" id="JBHUHY010000003">
    <property type="protein sequence ID" value="MFD2186421.1"/>
    <property type="molecule type" value="Genomic_DNA"/>
</dbReference>
<comment type="caution">
    <text evidence="1">The sequence shown here is derived from an EMBL/GenBank/DDBJ whole genome shotgun (WGS) entry which is preliminary data.</text>
</comment>
<dbReference type="Proteomes" id="UP001597344">
    <property type="component" value="Unassembled WGS sequence"/>
</dbReference>
<name>A0ABW5AUM0_9FLAO</name>